<dbReference type="InterPro" id="IPR019699">
    <property type="entry name" value="DUF2584"/>
</dbReference>
<evidence type="ECO:0000313" key="2">
    <source>
        <dbReference type="Proteomes" id="UP001589836"/>
    </source>
</evidence>
<comment type="caution">
    <text evidence="1">The sequence shown here is derived from an EMBL/GenBank/DDBJ whole genome shotgun (WGS) entry which is preliminary data.</text>
</comment>
<dbReference type="Proteomes" id="UP001589836">
    <property type="component" value="Unassembled WGS sequence"/>
</dbReference>
<dbReference type="RefSeq" id="WP_377345786.1">
    <property type="nucleotide sequence ID" value="NZ_JBHLTP010000003.1"/>
</dbReference>
<proteinExistence type="predicted"/>
<keyword evidence="2" id="KW-1185">Reference proteome</keyword>
<sequence length="82" mass="9439">MSMPLSMEWCIITQGNEQRIESKENTFTLTLKGYQLFPLDEFLDIKRTAQAEQIGTAKITEITWTNQATTLTYELVSLYSVN</sequence>
<dbReference type="InterPro" id="IPR015947">
    <property type="entry name" value="PUA-like_sf"/>
</dbReference>
<reference evidence="1 2" key="1">
    <citation type="submission" date="2024-09" db="EMBL/GenBank/DDBJ databases">
        <authorList>
            <person name="Sun Q."/>
            <person name="Mori K."/>
        </authorList>
    </citation>
    <scope>NUCLEOTIDE SEQUENCE [LARGE SCALE GENOMIC DNA]</scope>
    <source>
        <strain evidence="1 2">NCAIM B.02529</strain>
    </source>
</reference>
<name>A0ABV6LLR9_9BACI</name>
<dbReference type="SUPFAM" id="SSF88697">
    <property type="entry name" value="PUA domain-like"/>
    <property type="match status" value="1"/>
</dbReference>
<evidence type="ECO:0000313" key="1">
    <source>
        <dbReference type="EMBL" id="MFC0523244.1"/>
    </source>
</evidence>
<accession>A0ABV6LLR9</accession>
<protein>
    <submittedName>
        <fullName evidence="1">DUF2584 family protein</fullName>
    </submittedName>
</protein>
<organism evidence="1 2">
    <name type="scientific">Pontibacillus salicampi</name>
    <dbReference type="NCBI Taxonomy" id="1449801"/>
    <lineage>
        <taxon>Bacteria</taxon>
        <taxon>Bacillati</taxon>
        <taxon>Bacillota</taxon>
        <taxon>Bacilli</taxon>
        <taxon>Bacillales</taxon>
        <taxon>Bacillaceae</taxon>
        <taxon>Pontibacillus</taxon>
    </lineage>
</organism>
<dbReference type="EMBL" id="JBHLTP010000003">
    <property type="protein sequence ID" value="MFC0523244.1"/>
    <property type="molecule type" value="Genomic_DNA"/>
</dbReference>
<dbReference type="Pfam" id="PF10763">
    <property type="entry name" value="DUF2584"/>
    <property type="match status" value="1"/>
</dbReference>
<gene>
    <name evidence="1" type="ORF">ACFFGV_06495</name>
</gene>
<dbReference type="Gene3D" id="2.40.240.20">
    <property type="entry name" value="Hypothetical PUA domain-like, domain 1"/>
    <property type="match status" value="1"/>
</dbReference>